<sequence length="104" mass="11294">MSNRVLTRDLSDSRDRQNQGQTLPAEIVKARGIDWAVHIDAYLTQAAKVGDRYVALVYGDRSGGSLDGMTVVTPPIECVQVRGGFKLMRSVGGDHYVIASEQGT</sequence>
<evidence type="ECO:0000313" key="3">
    <source>
        <dbReference type="Proteomes" id="UP000067111"/>
    </source>
</evidence>
<dbReference type="EMBL" id="LRMR01000033">
    <property type="protein sequence ID" value="KWU48666.1"/>
    <property type="molecule type" value="Genomic_DNA"/>
</dbReference>
<protein>
    <submittedName>
        <fullName evidence="2">Uncharacterized protein</fullName>
    </submittedName>
</protein>
<reference evidence="3" key="1">
    <citation type="submission" date="2016-01" db="EMBL/GenBank/DDBJ databases">
        <authorList>
            <person name="Gamez R.M."/>
            <person name="Rodriguez F."/>
            <person name="Bernal J.F."/>
            <person name="Agarwala R."/>
            <person name="Landsman D."/>
            <person name="Marino-Ramirez L."/>
        </authorList>
    </citation>
    <scope>NUCLEOTIDE SEQUENCE [LARGE SCALE GENOMIC DNA]</scope>
    <source>
        <strain evidence="3">Ps006</strain>
    </source>
</reference>
<evidence type="ECO:0000313" key="2">
    <source>
        <dbReference type="EMBL" id="KWU48666.1"/>
    </source>
</evidence>
<gene>
    <name evidence="2" type="ORF">AWV77_22390</name>
</gene>
<evidence type="ECO:0000256" key="1">
    <source>
        <dbReference type="SAM" id="MobiDB-lite"/>
    </source>
</evidence>
<dbReference type="Proteomes" id="UP000067111">
    <property type="component" value="Unassembled WGS sequence"/>
</dbReference>
<dbReference type="AlphaFoldDB" id="A0A0X7JZ11"/>
<accession>A0A0X7JZ11</accession>
<feature type="region of interest" description="Disordered" evidence="1">
    <location>
        <begin position="1"/>
        <end position="23"/>
    </location>
</feature>
<organism evidence="2 3">
    <name type="scientific">Pseudomonas palleroniana</name>
    <dbReference type="NCBI Taxonomy" id="191390"/>
    <lineage>
        <taxon>Bacteria</taxon>
        <taxon>Pseudomonadati</taxon>
        <taxon>Pseudomonadota</taxon>
        <taxon>Gammaproteobacteria</taxon>
        <taxon>Pseudomonadales</taxon>
        <taxon>Pseudomonadaceae</taxon>
        <taxon>Pseudomonas</taxon>
    </lineage>
</organism>
<name>A0A0X7JZ11_9PSED</name>
<comment type="caution">
    <text evidence="2">The sequence shown here is derived from an EMBL/GenBank/DDBJ whole genome shotgun (WGS) entry which is preliminary data.</text>
</comment>
<feature type="compositionally biased region" description="Basic and acidic residues" evidence="1">
    <location>
        <begin position="1"/>
        <end position="17"/>
    </location>
</feature>
<proteinExistence type="predicted"/>